<sequence length="194" mass="22804">MKFLIYTITIIFFLSCSKDKKNIKSDFKPNHKQLESTEKNITESVEKPFLTTKCNFETYVVYKDSLPLFENPEGKIIKYFRFEDDPEYDFGGGFLFKDSKKGWLQIGNDRFYPELENFWIKSKFIEIGTTNYDNSKIELYSEPNKKSNVSGYIYGESYLNVLKCDCDWVYVENGESKGWLSREKICTNPVTTCN</sequence>
<dbReference type="InterPro" id="IPR003646">
    <property type="entry name" value="SH3-like_bac-type"/>
</dbReference>
<keyword evidence="3" id="KW-1185">Reference proteome</keyword>
<gene>
    <name evidence="2" type="ORF">KM029_19675</name>
</gene>
<evidence type="ECO:0000313" key="3">
    <source>
        <dbReference type="Proteomes" id="UP000682802"/>
    </source>
</evidence>
<dbReference type="Gene3D" id="2.30.30.40">
    <property type="entry name" value="SH3 Domains"/>
    <property type="match status" value="1"/>
</dbReference>
<dbReference type="RefSeq" id="WP_144076556.1">
    <property type="nucleotide sequence ID" value="NZ_CP076129.1"/>
</dbReference>
<reference evidence="2 3" key="1">
    <citation type="submission" date="2021-05" db="EMBL/GenBank/DDBJ databases">
        <title>Comparative genomic studies on the polysaccharide-degrading batcterial strains of the Flammeovirga genus.</title>
        <authorList>
            <person name="Zewei F."/>
            <person name="Zheng Z."/>
            <person name="Yu L."/>
            <person name="Ruyue G."/>
            <person name="Yanhong M."/>
            <person name="Yuanyuan C."/>
            <person name="Jingyan G."/>
            <person name="Wenjun H."/>
        </authorList>
    </citation>
    <scope>NUCLEOTIDE SEQUENCE [LARGE SCALE GENOMIC DNA]</scope>
    <source>
        <strain evidence="2 3">YS10</strain>
    </source>
</reference>
<proteinExistence type="predicted"/>
<accession>A0ABX8H2H1</accession>
<dbReference type="Pfam" id="PF08239">
    <property type="entry name" value="SH3_3"/>
    <property type="match status" value="1"/>
</dbReference>
<feature type="domain" description="SH3b" evidence="1">
    <location>
        <begin position="139"/>
        <end position="182"/>
    </location>
</feature>
<name>A0ABX8H2H1_9BACT</name>
<organism evidence="2 3">
    <name type="scientific">Flammeovirga kamogawensis</name>
    <dbReference type="NCBI Taxonomy" id="373891"/>
    <lineage>
        <taxon>Bacteria</taxon>
        <taxon>Pseudomonadati</taxon>
        <taxon>Bacteroidota</taxon>
        <taxon>Cytophagia</taxon>
        <taxon>Cytophagales</taxon>
        <taxon>Flammeovirgaceae</taxon>
        <taxon>Flammeovirga</taxon>
    </lineage>
</organism>
<protein>
    <recommendedName>
        <fullName evidence="1">SH3b domain-containing protein</fullName>
    </recommendedName>
</protein>
<dbReference type="EMBL" id="CP076129">
    <property type="protein sequence ID" value="QWG09903.1"/>
    <property type="molecule type" value="Genomic_DNA"/>
</dbReference>
<dbReference type="PROSITE" id="PS51257">
    <property type="entry name" value="PROKAR_LIPOPROTEIN"/>
    <property type="match status" value="1"/>
</dbReference>
<dbReference type="Proteomes" id="UP000682802">
    <property type="component" value="Chromosome 2"/>
</dbReference>
<evidence type="ECO:0000313" key="2">
    <source>
        <dbReference type="EMBL" id="QWG09903.1"/>
    </source>
</evidence>
<evidence type="ECO:0000259" key="1">
    <source>
        <dbReference type="Pfam" id="PF08239"/>
    </source>
</evidence>